<dbReference type="Pfam" id="PF13489">
    <property type="entry name" value="Methyltransf_23"/>
    <property type="match status" value="1"/>
</dbReference>
<protein>
    <submittedName>
        <fullName evidence="1">Class I SAM-dependent methyltransferase</fullName>
    </submittedName>
</protein>
<dbReference type="SUPFAM" id="SSF53335">
    <property type="entry name" value="S-adenosyl-L-methionine-dependent methyltransferases"/>
    <property type="match status" value="1"/>
</dbReference>
<proteinExistence type="predicted"/>
<dbReference type="InterPro" id="IPR029063">
    <property type="entry name" value="SAM-dependent_MTases_sf"/>
</dbReference>
<sequence>MNAIEPAGPTCWICACGGASLKRRGVNAESLKPDDFRITDAGYGMTGDIYQCNHCGFLFCPGMGDVLGMYQQMNDPEYEATREERALQAHKLLASVSKFKSAGALLDVGAGSGIMVQAALARGYSAVGVEPSKQLVEQARAHDIPVLPGTLDDQQFPSRFDVVALVDVIEHVEQPLHLLRQAAANLAPDGVCVVISPDVDSLCARLLGKRWWHYRIAHISYFNRKTLTHAVQEAGLEVVAVSRPGWYFPASYLFSRVMQYLPAFMRVRPPRFLDRFTVPLNLFDSLMLVCRHHGEQPRV</sequence>
<gene>
    <name evidence="1" type="ORF">F0M18_13465</name>
</gene>
<dbReference type="AlphaFoldDB" id="A0A5B0WSM4"/>
<name>A0A5B0WSM4_9GAMM</name>
<dbReference type="PANTHER" id="PTHR43861">
    <property type="entry name" value="TRANS-ACONITATE 2-METHYLTRANSFERASE-RELATED"/>
    <property type="match status" value="1"/>
</dbReference>
<keyword evidence="2" id="KW-1185">Reference proteome</keyword>
<keyword evidence="1" id="KW-0808">Transferase</keyword>
<dbReference type="EMBL" id="VTUX01000006">
    <property type="protein sequence ID" value="KAA1190070.1"/>
    <property type="molecule type" value="Genomic_DNA"/>
</dbReference>
<evidence type="ECO:0000313" key="1">
    <source>
        <dbReference type="EMBL" id="KAA1190070.1"/>
    </source>
</evidence>
<dbReference type="Gene3D" id="3.40.50.150">
    <property type="entry name" value="Vaccinia Virus protein VP39"/>
    <property type="match status" value="1"/>
</dbReference>
<evidence type="ECO:0000313" key="2">
    <source>
        <dbReference type="Proteomes" id="UP000323708"/>
    </source>
</evidence>
<dbReference type="CDD" id="cd02440">
    <property type="entry name" value="AdoMet_MTases"/>
    <property type="match status" value="1"/>
</dbReference>
<keyword evidence="1" id="KW-0489">Methyltransferase</keyword>
<organism evidence="1 2">
    <name type="scientific">Pseudohalioglobus sediminis</name>
    <dbReference type="NCBI Taxonomy" id="2606449"/>
    <lineage>
        <taxon>Bacteria</taxon>
        <taxon>Pseudomonadati</taxon>
        <taxon>Pseudomonadota</taxon>
        <taxon>Gammaproteobacteria</taxon>
        <taxon>Cellvibrionales</taxon>
        <taxon>Halieaceae</taxon>
        <taxon>Pseudohalioglobus</taxon>
    </lineage>
</organism>
<reference evidence="1 2" key="1">
    <citation type="submission" date="2019-09" db="EMBL/GenBank/DDBJ databases">
        <authorList>
            <person name="Chen X.-Y."/>
        </authorList>
    </citation>
    <scope>NUCLEOTIDE SEQUENCE [LARGE SCALE GENOMIC DNA]</scope>
    <source>
        <strain evidence="1 2">NY5</strain>
    </source>
</reference>
<dbReference type="Proteomes" id="UP000323708">
    <property type="component" value="Unassembled WGS sequence"/>
</dbReference>
<accession>A0A5B0WSM4</accession>
<dbReference type="GO" id="GO:0008168">
    <property type="term" value="F:methyltransferase activity"/>
    <property type="evidence" value="ECO:0007669"/>
    <property type="project" value="UniProtKB-KW"/>
</dbReference>
<dbReference type="RefSeq" id="WP_149611969.1">
    <property type="nucleotide sequence ID" value="NZ_VTUX01000006.1"/>
</dbReference>
<comment type="caution">
    <text evidence="1">The sequence shown here is derived from an EMBL/GenBank/DDBJ whole genome shotgun (WGS) entry which is preliminary data.</text>
</comment>
<dbReference type="GO" id="GO:0032259">
    <property type="term" value="P:methylation"/>
    <property type="evidence" value="ECO:0007669"/>
    <property type="project" value="UniProtKB-KW"/>
</dbReference>